<dbReference type="EMBL" id="JAOB01000093">
    <property type="protein sequence ID" value="EUA07105.1"/>
    <property type="molecule type" value="Genomic_DNA"/>
</dbReference>
<evidence type="ECO:0000256" key="1">
    <source>
        <dbReference type="ARBA" id="ARBA00022763"/>
    </source>
</evidence>
<keyword evidence="3" id="KW-0234">DNA repair</keyword>
<dbReference type="Pfam" id="PF12705">
    <property type="entry name" value="PDDEXK_1"/>
    <property type="match status" value="1"/>
</dbReference>
<evidence type="ECO:0000256" key="3">
    <source>
        <dbReference type="ARBA" id="ARBA00023204"/>
    </source>
</evidence>
<comment type="caution">
    <text evidence="5">The sequence shown here is derived from an EMBL/GenBank/DDBJ whole genome shotgun (WGS) entry which is preliminary data.</text>
</comment>
<dbReference type="PATRIC" id="fig|1299334.3.peg.9735"/>
<evidence type="ECO:0000259" key="4">
    <source>
        <dbReference type="Pfam" id="PF12705"/>
    </source>
</evidence>
<dbReference type="InterPro" id="IPR038726">
    <property type="entry name" value="PDDEXK_AddAB-type"/>
</dbReference>
<sequence length="56" mass="6166">MIEAFLAWRAQSRRELTQVGVEVDIDGVVETAGAAGARVRLRGRIDRLERDAAAGW</sequence>
<keyword evidence="2" id="KW-0378">Hydrolase</keyword>
<reference evidence="5" key="1">
    <citation type="submission" date="2014-01" db="EMBL/GenBank/DDBJ databases">
        <authorList>
            <person name="Brown-Elliot B."/>
            <person name="Wallace R."/>
            <person name="Lenaerts A."/>
            <person name="Ordway D."/>
            <person name="DeGroote M.A."/>
            <person name="Parker T."/>
            <person name="Sizemore C."/>
            <person name="Tallon L.J."/>
            <person name="Sadzewicz L.K."/>
            <person name="Sengamalay N."/>
            <person name="Fraser C.M."/>
            <person name="Hine E."/>
            <person name="Shefchek K.A."/>
            <person name="Das S.P."/>
            <person name="Tettelin H."/>
        </authorList>
    </citation>
    <scope>NUCLEOTIDE SEQUENCE [LARGE SCALE GENOMIC DNA]</scope>
    <source>
        <strain evidence="5">4042</strain>
    </source>
</reference>
<evidence type="ECO:0000256" key="2">
    <source>
        <dbReference type="ARBA" id="ARBA00022806"/>
    </source>
</evidence>
<keyword evidence="2" id="KW-0547">Nucleotide-binding</keyword>
<name>X7YL36_MYCXE</name>
<keyword evidence="1" id="KW-0227">DNA damage</keyword>
<protein>
    <submittedName>
        <fullName evidence="5">PD-(D/E)XK nuclease superfamily protein</fullName>
    </submittedName>
</protein>
<keyword evidence="2" id="KW-0347">Helicase</keyword>
<organism evidence="5">
    <name type="scientific">Mycobacterium xenopi 4042</name>
    <dbReference type="NCBI Taxonomy" id="1299334"/>
    <lineage>
        <taxon>Bacteria</taxon>
        <taxon>Bacillati</taxon>
        <taxon>Actinomycetota</taxon>
        <taxon>Actinomycetes</taxon>
        <taxon>Mycobacteriales</taxon>
        <taxon>Mycobacteriaceae</taxon>
        <taxon>Mycobacterium</taxon>
    </lineage>
</organism>
<evidence type="ECO:0000313" key="5">
    <source>
        <dbReference type="EMBL" id="EUA07105.1"/>
    </source>
</evidence>
<dbReference type="GO" id="GO:0006281">
    <property type="term" value="P:DNA repair"/>
    <property type="evidence" value="ECO:0007669"/>
    <property type="project" value="UniProtKB-KW"/>
</dbReference>
<dbReference type="GO" id="GO:0004386">
    <property type="term" value="F:helicase activity"/>
    <property type="evidence" value="ECO:0007669"/>
    <property type="project" value="UniProtKB-KW"/>
</dbReference>
<proteinExistence type="predicted"/>
<keyword evidence="2" id="KW-0067">ATP-binding</keyword>
<dbReference type="AlphaFoldDB" id="X7YL36"/>
<accession>X7YL36</accession>
<gene>
    <name evidence="5" type="ORF">I553_0138</name>
</gene>
<feature type="domain" description="PD-(D/E)XK endonuclease-like" evidence="4">
    <location>
        <begin position="2"/>
        <end position="51"/>
    </location>
</feature>